<dbReference type="InterPro" id="IPR000504">
    <property type="entry name" value="RRM_dom"/>
</dbReference>
<dbReference type="Pfam" id="PF00076">
    <property type="entry name" value="RRM_1"/>
    <property type="match status" value="1"/>
</dbReference>
<dbReference type="EMBL" id="GDID01005182">
    <property type="protein sequence ID" value="JAP91424.1"/>
    <property type="molecule type" value="Transcribed_RNA"/>
</dbReference>
<feature type="non-terminal residue" evidence="3">
    <location>
        <position position="215"/>
    </location>
</feature>
<dbReference type="InterPro" id="IPR012677">
    <property type="entry name" value="Nucleotide-bd_a/b_plait_sf"/>
</dbReference>
<dbReference type="SUPFAM" id="SSF54928">
    <property type="entry name" value="RNA-binding domain, RBD"/>
    <property type="match status" value="1"/>
</dbReference>
<dbReference type="Gene3D" id="3.30.70.330">
    <property type="match status" value="2"/>
</dbReference>
<gene>
    <name evidence="3" type="ORF">TPC1_16975</name>
</gene>
<evidence type="ECO:0000313" key="3">
    <source>
        <dbReference type="EMBL" id="JAP91424.1"/>
    </source>
</evidence>
<accession>A0A146K686</accession>
<feature type="domain" description="RRM" evidence="2">
    <location>
        <begin position="123"/>
        <end position="205"/>
    </location>
</feature>
<dbReference type="SMART" id="SM00360">
    <property type="entry name" value="RRM"/>
    <property type="match status" value="1"/>
</dbReference>
<evidence type="ECO:0000256" key="1">
    <source>
        <dbReference type="PROSITE-ProRule" id="PRU00176"/>
    </source>
</evidence>
<evidence type="ECO:0000259" key="2">
    <source>
        <dbReference type="PROSITE" id="PS50102"/>
    </source>
</evidence>
<organism evidence="3">
    <name type="scientific">Trepomonas sp. PC1</name>
    <dbReference type="NCBI Taxonomy" id="1076344"/>
    <lineage>
        <taxon>Eukaryota</taxon>
        <taxon>Metamonada</taxon>
        <taxon>Diplomonadida</taxon>
        <taxon>Hexamitidae</taxon>
        <taxon>Hexamitinae</taxon>
        <taxon>Trepomonas</taxon>
    </lineage>
</organism>
<protein>
    <submittedName>
        <fullName evidence="3">Polyadenylate-binding protein</fullName>
    </submittedName>
</protein>
<dbReference type="InterPro" id="IPR035979">
    <property type="entry name" value="RBD_domain_sf"/>
</dbReference>
<sequence>KPAKIRKRLYVNNIQFSFTKNDLELVFKKANVSTNILHIMTNPYSNLQFDETNSYVIIGLDTMAFSLTTSNSTVQFDAEDVVNSVLETISSVVLIINLADKKMEFHLRASTTPVQQQWKIPSQILEIHNLPLEIKGVDLCKFFSEFGKVQTFAIKQLFDAMENNDQPQQIGYLQFASKKEAKKAMQLANGLYLGQNQLIVQKYQTTQQSTKTTKD</sequence>
<name>A0A146K686_9EUKA</name>
<feature type="non-terminal residue" evidence="3">
    <location>
        <position position="1"/>
    </location>
</feature>
<dbReference type="PROSITE" id="PS50102">
    <property type="entry name" value="RRM"/>
    <property type="match status" value="1"/>
</dbReference>
<keyword evidence="1" id="KW-0694">RNA-binding</keyword>
<proteinExistence type="predicted"/>
<dbReference type="GO" id="GO:0003723">
    <property type="term" value="F:RNA binding"/>
    <property type="evidence" value="ECO:0007669"/>
    <property type="project" value="UniProtKB-UniRule"/>
</dbReference>
<dbReference type="AlphaFoldDB" id="A0A146K686"/>
<reference evidence="3" key="1">
    <citation type="submission" date="2015-07" db="EMBL/GenBank/DDBJ databases">
        <title>Adaptation to a free-living lifestyle via gene acquisitions in the diplomonad Trepomonas sp. PC1.</title>
        <authorList>
            <person name="Xu F."/>
            <person name="Jerlstrom-Hultqvist J."/>
            <person name="Kolisko M."/>
            <person name="Simpson A.G.B."/>
            <person name="Roger A.J."/>
            <person name="Svard S.G."/>
            <person name="Andersson J.O."/>
        </authorList>
    </citation>
    <scope>NUCLEOTIDE SEQUENCE</scope>
    <source>
        <strain evidence="3">PC1</strain>
    </source>
</reference>
<dbReference type="CDD" id="cd00590">
    <property type="entry name" value="RRM_SF"/>
    <property type="match status" value="1"/>
</dbReference>